<protein>
    <submittedName>
        <fullName evidence="1">Uncharacterized protein</fullName>
    </submittedName>
</protein>
<feature type="non-terminal residue" evidence="1">
    <location>
        <position position="1"/>
    </location>
</feature>
<keyword evidence="2" id="KW-1185">Reference proteome</keyword>
<name>A0ABU3YY85_9HYPH</name>
<comment type="caution">
    <text evidence="1">The sequence shown here is derived from an EMBL/GenBank/DDBJ whole genome shotgun (WGS) entry which is preliminary data.</text>
</comment>
<dbReference type="Proteomes" id="UP001187203">
    <property type="component" value="Unassembled WGS sequence"/>
</dbReference>
<gene>
    <name evidence="1" type="ORF">R1523_36050</name>
</gene>
<organism evidence="1 2">
    <name type="scientific">Rhizobium brockwellii</name>
    <dbReference type="NCBI Taxonomy" id="3019932"/>
    <lineage>
        <taxon>Bacteria</taxon>
        <taxon>Pseudomonadati</taxon>
        <taxon>Pseudomonadota</taxon>
        <taxon>Alphaproteobacteria</taxon>
        <taxon>Hyphomicrobiales</taxon>
        <taxon>Rhizobiaceae</taxon>
        <taxon>Rhizobium/Agrobacterium group</taxon>
        <taxon>Rhizobium</taxon>
    </lineage>
</organism>
<accession>A0ABU3YY85</accession>
<sequence>QSIVPRKAAHGPVANFGAQRYVDHGKRDAAPKVEGRAYDFECYCRKVEAAIEGCFVAAIETAATTDKGKPIAEAIVALFRERLVLLPAANRIDRIGLAARAIARRGAEAQLIADLAPEKLQALDNLLVVDPAIGQTRFQLVALFSRRPGGGEPCRID</sequence>
<evidence type="ECO:0000313" key="2">
    <source>
        <dbReference type="Proteomes" id="UP001187203"/>
    </source>
</evidence>
<evidence type="ECO:0000313" key="1">
    <source>
        <dbReference type="EMBL" id="MDV4190835.1"/>
    </source>
</evidence>
<reference evidence="2" key="1">
    <citation type="journal article" date="2023" name="Int. J. Mol. Sci.">
        <title>Genomic and Metabolic Characterization of Plant Growth-Promoting Rhizobacteria Isolated from Nodules of Clovers Grown in Non-Farmed Soil.</title>
        <authorList>
            <person name="Wojcik M."/>
            <person name="Koper P."/>
            <person name="Zebracki K."/>
            <person name="Marczak M."/>
            <person name="Mazur A."/>
        </authorList>
    </citation>
    <scope>NUCLEOTIDE SEQUENCE [LARGE SCALE GENOMIC DNA]</scope>
    <source>
        <strain evidence="2">KB12</strain>
    </source>
</reference>
<proteinExistence type="predicted"/>
<dbReference type="EMBL" id="JAWJWI010000063">
    <property type="protein sequence ID" value="MDV4190835.1"/>
    <property type="molecule type" value="Genomic_DNA"/>
</dbReference>